<proteinExistence type="predicted"/>
<organism evidence="1">
    <name type="scientific">Salix viminalis</name>
    <name type="common">Common osier</name>
    <name type="synonym">Basket willow</name>
    <dbReference type="NCBI Taxonomy" id="40686"/>
    <lineage>
        <taxon>Eukaryota</taxon>
        <taxon>Viridiplantae</taxon>
        <taxon>Streptophyta</taxon>
        <taxon>Embryophyta</taxon>
        <taxon>Tracheophyta</taxon>
        <taxon>Spermatophyta</taxon>
        <taxon>Magnoliopsida</taxon>
        <taxon>eudicotyledons</taxon>
        <taxon>Gunneridae</taxon>
        <taxon>Pentapetalae</taxon>
        <taxon>rosids</taxon>
        <taxon>fabids</taxon>
        <taxon>Malpighiales</taxon>
        <taxon>Salicaceae</taxon>
        <taxon>Saliceae</taxon>
        <taxon>Salix</taxon>
    </lineage>
</organism>
<gene>
    <name evidence="1" type="ORF">SVIM_LOCUS326506</name>
</gene>
<dbReference type="EMBL" id="CAADRP010001707">
    <property type="protein sequence ID" value="VFU49541.1"/>
    <property type="molecule type" value="Genomic_DNA"/>
</dbReference>
<dbReference type="AlphaFoldDB" id="A0A6N2MAP2"/>
<name>A0A6N2MAP2_SALVM</name>
<reference evidence="1" key="1">
    <citation type="submission" date="2019-03" db="EMBL/GenBank/DDBJ databases">
        <authorList>
            <person name="Mank J."/>
            <person name="Almeida P."/>
        </authorList>
    </citation>
    <scope>NUCLEOTIDE SEQUENCE</scope>
    <source>
        <strain evidence="1">78183</strain>
    </source>
</reference>
<sequence length="92" mass="10348">MGSWINSLAYQLLTQEAVEAENEIFFIIGDLATFNRRAEVVHPAETAALPTAEETRFLGQHIFHLDGTGEEINSEMRGFVLRNSSFIYFPVA</sequence>
<accession>A0A6N2MAP2</accession>
<protein>
    <submittedName>
        <fullName evidence="1">Uncharacterized protein</fullName>
    </submittedName>
</protein>
<evidence type="ECO:0000313" key="1">
    <source>
        <dbReference type="EMBL" id="VFU49541.1"/>
    </source>
</evidence>